<evidence type="ECO:0000313" key="1">
    <source>
        <dbReference type="EMBL" id="CAG8644476.1"/>
    </source>
</evidence>
<dbReference type="Proteomes" id="UP000789860">
    <property type="component" value="Unassembled WGS sequence"/>
</dbReference>
<dbReference type="EMBL" id="CAJVPM010022314">
    <property type="protein sequence ID" value="CAG8644476.1"/>
    <property type="molecule type" value="Genomic_DNA"/>
</dbReference>
<name>A0ACA9NA23_9GLOM</name>
<gene>
    <name evidence="1" type="ORF">SCALOS_LOCUS8443</name>
</gene>
<feature type="non-terminal residue" evidence="1">
    <location>
        <position position="434"/>
    </location>
</feature>
<feature type="non-terminal residue" evidence="1">
    <location>
        <position position="1"/>
    </location>
</feature>
<protein>
    <submittedName>
        <fullName evidence="1">4306_t:CDS:1</fullName>
    </submittedName>
</protein>
<keyword evidence="2" id="KW-1185">Reference proteome</keyword>
<organism evidence="1 2">
    <name type="scientific">Scutellospora calospora</name>
    <dbReference type="NCBI Taxonomy" id="85575"/>
    <lineage>
        <taxon>Eukaryota</taxon>
        <taxon>Fungi</taxon>
        <taxon>Fungi incertae sedis</taxon>
        <taxon>Mucoromycota</taxon>
        <taxon>Glomeromycotina</taxon>
        <taxon>Glomeromycetes</taxon>
        <taxon>Diversisporales</taxon>
        <taxon>Gigasporaceae</taxon>
        <taxon>Scutellospora</taxon>
    </lineage>
</organism>
<accession>A0ACA9NA23</accession>
<sequence>NGGLSTEGTTRGVNLRKWLQKFSNLTEGNIVKDYPVPEEITKNFDSNDLNEFTHMRYTACTSKPDDFMSNSFTLRQAEFRRETELFIAVTMYNEDENQLNQTFNGIVENINSLCSQENNIWGWKKVVVCIISDGRKKINKSSLNYLSKIGVYREGTAESIIDRKVEAHIFEYTARVRFKNVNNVPTPVFDNDNIPIQVLFCLKEKNARKINSHRWIFNAFSPVLDPKICILIDVGTKPGTNSIYNLWETFNSHPKVAGACGEIVVMKGRAWHKLIKPIVSAQYFEYKISNILDKPLEHVLGYITVLPGAFSAYRYASLKNTKDANNNDEGPLVSYFKGEKYQIDDIVPNTDNPSCFFRRTYSRIKCAYRCIKCIFAANMYLAEDRILCFELFTKRDQDWLLYYNKSSWAETDVPEGISEFVSQRRRWLNGSFFA</sequence>
<reference evidence="1" key="1">
    <citation type="submission" date="2021-06" db="EMBL/GenBank/DDBJ databases">
        <authorList>
            <person name="Kallberg Y."/>
            <person name="Tangrot J."/>
            <person name="Rosling A."/>
        </authorList>
    </citation>
    <scope>NUCLEOTIDE SEQUENCE</scope>
    <source>
        <strain evidence="1">AU212A</strain>
    </source>
</reference>
<evidence type="ECO:0000313" key="2">
    <source>
        <dbReference type="Proteomes" id="UP000789860"/>
    </source>
</evidence>
<comment type="caution">
    <text evidence="1">The sequence shown here is derived from an EMBL/GenBank/DDBJ whole genome shotgun (WGS) entry which is preliminary data.</text>
</comment>
<proteinExistence type="predicted"/>